<reference evidence="7 8" key="1">
    <citation type="submission" date="2024-09" db="EMBL/GenBank/DDBJ databases">
        <authorList>
            <person name="Sun Q."/>
            <person name="Mori K."/>
        </authorList>
    </citation>
    <scope>NUCLEOTIDE SEQUENCE [LARGE SCALE GENOMIC DNA]</scope>
    <source>
        <strain evidence="7 8">CCM 7659</strain>
    </source>
</reference>
<dbReference type="InterPro" id="IPR006500">
    <property type="entry name" value="Helicase_put_C_phage/plasmid"/>
</dbReference>
<dbReference type="NCBIfam" id="TIGR01613">
    <property type="entry name" value="primase_Cterm"/>
    <property type="match status" value="1"/>
</dbReference>
<dbReference type="Pfam" id="PF03288">
    <property type="entry name" value="Pox_D5"/>
    <property type="match status" value="1"/>
</dbReference>
<dbReference type="RefSeq" id="WP_182632960.1">
    <property type="nucleotide sequence ID" value="NZ_JAALDM010000217.1"/>
</dbReference>
<evidence type="ECO:0000256" key="5">
    <source>
        <dbReference type="SAM" id="MobiDB-lite"/>
    </source>
</evidence>
<dbReference type="InterPro" id="IPR051620">
    <property type="entry name" value="ORF904-like_C"/>
</dbReference>
<dbReference type="SUPFAM" id="SSF52540">
    <property type="entry name" value="P-loop containing nucleoside triphosphate hydrolases"/>
    <property type="match status" value="1"/>
</dbReference>
<proteinExistence type="predicted"/>
<dbReference type="PANTHER" id="PTHR35372:SF2">
    <property type="entry name" value="SF3 HELICASE DOMAIN-CONTAINING PROTEIN"/>
    <property type="match status" value="1"/>
</dbReference>
<dbReference type="PROSITE" id="PS51206">
    <property type="entry name" value="SF3_HELICASE_1"/>
    <property type="match status" value="1"/>
</dbReference>
<protein>
    <submittedName>
        <fullName evidence="7">Phage/plasmid primase, P4 family</fullName>
    </submittedName>
</protein>
<keyword evidence="3" id="KW-0347">Helicase</keyword>
<accession>A0ABV5JUV1</accession>
<dbReference type="InterPro" id="IPR027417">
    <property type="entry name" value="P-loop_NTPase"/>
</dbReference>
<evidence type="ECO:0000256" key="1">
    <source>
        <dbReference type="ARBA" id="ARBA00022741"/>
    </source>
</evidence>
<gene>
    <name evidence="7" type="ORF">ACFFVD_12790</name>
</gene>
<dbReference type="InterPro" id="IPR014015">
    <property type="entry name" value="Helicase_SF3_DNA-vir"/>
</dbReference>
<keyword evidence="4" id="KW-0067">ATP-binding</keyword>
<sequence length="586" mass="64297">MSTVVFPAPRFPMEVARQIVHRWTRAGVLTLRRWRGDWYEWTGPRWQEIEFSTLRSKVYAVLESALYENDDGELVPWAPNRRKVGDVLEALDAVALLDSRTEPHTWLGDEIAPAHEIIACENTLVHVTSRQQIAHTPKFWNLVAVPFPYAPEKVPTPAWDGFLDSVWGEDAEAIAALQEWTGYVLSGRTDLQKMMMIIGPTRSGKGTIARALNALVGRENVAGPTLSSLGQNFGLAPLVGKSLAMISDARMSGDTHTVVERLLSISGEDTLTIDRKYREPWTGRISARIAIMSNELPRLGDASGALANRMIVITMNKSFLGREDRTLDRRISAELPGILNWALDGLDRLTTNGTFSVPESSQAFVQMMGDLASPISAFLRQETVKDSAGSIPTDDLYAAWSTWVEENGHRRTSKSVFVRDVKSAAAHVEIGRNRQGDSRVKVLRGIRFRSLAEPVTEPTIGKDPDHVDPPALTSGNADEGGISTQTHPEPAPTHVDPPTPEKPQVNGGGTGWPTYFPIVGYTEPDAEVQNIVLGSLSTEFGQTAKNIAGSVPKPYREQTDDVLQALLRAGLATLEGDRYLRVASAA</sequence>
<evidence type="ECO:0000256" key="4">
    <source>
        <dbReference type="ARBA" id="ARBA00022840"/>
    </source>
</evidence>
<feature type="domain" description="SF3 helicase" evidence="6">
    <location>
        <begin position="172"/>
        <end position="328"/>
    </location>
</feature>
<keyword evidence="8" id="KW-1185">Reference proteome</keyword>
<evidence type="ECO:0000259" key="6">
    <source>
        <dbReference type="PROSITE" id="PS51206"/>
    </source>
</evidence>
<evidence type="ECO:0000313" key="8">
    <source>
        <dbReference type="Proteomes" id="UP001589700"/>
    </source>
</evidence>
<dbReference type="Pfam" id="PF08706">
    <property type="entry name" value="D5_N"/>
    <property type="match status" value="1"/>
</dbReference>
<dbReference type="PANTHER" id="PTHR35372">
    <property type="entry name" value="ATP BINDING PROTEIN-RELATED"/>
    <property type="match status" value="1"/>
</dbReference>
<evidence type="ECO:0000313" key="7">
    <source>
        <dbReference type="EMBL" id="MFB9260680.1"/>
    </source>
</evidence>
<evidence type="ECO:0000256" key="2">
    <source>
        <dbReference type="ARBA" id="ARBA00022801"/>
    </source>
</evidence>
<organism evidence="7 8">
    <name type="scientific">Dietzia aerolata</name>
    <dbReference type="NCBI Taxonomy" id="595984"/>
    <lineage>
        <taxon>Bacteria</taxon>
        <taxon>Bacillati</taxon>
        <taxon>Actinomycetota</taxon>
        <taxon>Actinomycetes</taxon>
        <taxon>Mycobacteriales</taxon>
        <taxon>Dietziaceae</taxon>
        <taxon>Dietzia</taxon>
    </lineage>
</organism>
<name>A0ABV5JUV1_9ACTN</name>
<feature type="region of interest" description="Disordered" evidence="5">
    <location>
        <begin position="454"/>
        <end position="508"/>
    </location>
</feature>
<keyword evidence="1" id="KW-0547">Nucleotide-binding</keyword>
<dbReference type="InterPro" id="IPR014818">
    <property type="entry name" value="Phage/plasmid_primase_P4_C"/>
</dbReference>
<comment type="caution">
    <text evidence="7">The sequence shown here is derived from an EMBL/GenBank/DDBJ whole genome shotgun (WGS) entry which is preliminary data.</text>
</comment>
<dbReference type="Pfam" id="PF19263">
    <property type="entry name" value="DUF5906"/>
    <property type="match status" value="1"/>
</dbReference>
<feature type="compositionally biased region" description="Pro residues" evidence="5">
    <location>
        <begin position="489"/>
        <end position="501"/>
    </location>
</feature>
<keyword evidence="2" id="KW-0378">Hydrolase</keyword>
<dbReference type="InterPro" id="IPR004968">
    <property type="entry name" value="DNA_primase/NTPase_C"/>
</dbReference>
<dbReference type="Proteomes" id="UP001589700">
    <property type="component" value="Unassembled WGS sequence"/>
</dbReference>
<dbReference type="Gene3D" id="3.40.50.300">
    <property type="entry name" value="P-loop containing nucleotide triphosphate hydrolases"/>
    <property type="match status" value="1"/>
</dbReference>
<dbReference type="EMBL" id="JBHMDY010000008">
    <property type="protein sequence ID" value="MFB9260680.1"/>
    <property type="molecule type" value="Genomic_DNA"/>
</dbReference>
<dbReference type="InterPro" id="IPR045455">
    <property type="entry name" value="NrS-1_pol-like_helicase"/>
</dbReference>
<evidence type="ECO:0000256" key="3">
    <source>
        <dbReference type="ARBA" id="ARBA00022806"/>
    </source>
</evidence>